<keyword evidence="2" id="KW-1185">Reference proteome</keyword>
<evidence type="ECO:0000313" key="1">
    <source>
        <dbReference type="EMBL" id="MPC54006.1"/>
    </source>
</evidence>
<accession>A0A5B7G953</accession>
<name>A0A5B7G953_PORTR</name>
<sequence>MVTPMPKQHSRAVAIIESQCRVECRGRNAKESTLSHHRPPAVLAASNSITEEVVKEQVGEVRVGVKGILDLAQEHTMRYRWRGFCGLVLFDIVYCCL</sequence>
<proteinExistence type="predicted"/>
<dbReference type="AlphaFoldDB" id="A0A5B7G953"/>
<gene>
    <name evidence="1" type="ORF">E2C01_047913</name>
</gene>
<reference evidence="1 2" key="1">
    <citation type="submission" date="2019-05" db="EMBL/GenBank/DDBJ databases">
        <title>Another draft genome of Portunus trituberculatus and its Hox gene families provides insights of decapod evolution.</title>
        <authorList>
            <person name="Jeong J.-H."/>
            <person name="Song I."/>
            <person name="Kim S."/>
            <person name="Choi T."/>
            <person name="Kim D."/>
            <person name="Ryu S."/>
            <person name="Kim W."/>
        </authorList>
    </citation>
    <scope>NUCLEOTIDE SEQUENCE [LARGE SCALE GENOMIC DNA]</scope>
    <source>
        <tissue evidence="1">Muscle</tissue>
    </source>
</reference>
<evidence type="ECO:0000313" key="2">
    <source>
        <dbReference type="Proteomes" id="UP000324222"/>
    </source>
</evidence>
<dbReference type="Proteomes" id="UP000324222">
    <property type="component" value="Unassembled WGS sequence"/>
</dbReference>
<organism evidence="1 2">
    <name type="scientific">Portunus trituberculatus</name>
    <name type="common">Swimming crab</name>
    <name type="synonym">Neptunus trituberculatus</name>
    <dbReference type="NCBI Taxonomy" id="210409"/>
    <lineage>
        <taxon>Eukaryota</taxon>
        <taxon>Metazoa</taxon>
        <taxon>Ecdysozoa</taxon>
        <taxon>Arthropoda</taxon>
        <taxon>Crustacea</taxon>
        <taxon>Multicrustacea</taxon>
        <taxon>Malacostraca</taxon>
        <taxon>Eumalacostraca</taxon>
        <taxon>Eucarida</taxon>
        <taxon>Decapoda</taxon>
        <taxon>Pleocyemata</taxon>
        <taxon>Brachyura</taxon>
        <taxon>Eubrachyura</taxon>
        <taxon>Portunoidea</taxon>
        <taxon>Portunidae</taxon>
        <taxon>Portuninae</taxon>
        <taxon>Portunus</taxon>
    </lineage>
</organism>
<protein>
    <submittedName>
        <fullName evidence="1">Uncharacterized protein</fullName>
    </submittedName>
</protein>
<comment type="caution">
    <text evidence="1">The sequence shown here is derived from an EMBL/GenBank/DDBJ whole genome shotgun (WGS) entry which is preliminary data.</text>
</comment>
<dbReference type="EMBL" id="VSRR010012043">
    <property type="protein sequence ID" value="MPC54006.1"/>
    <property type="molecule type" value="Genomic_DNA"/>
</dbReference>